<gene>
    <name evidence="11" type="ORF">GCK72_020748</name>
</gene>
<sequence length="91" mass="10819">MEPEYRQCDACVRMGYGYTYRLHVCNACIALFRRFHRAGVSIETCETGGNCPLDTRCRYCRYQRCLRVVHQIAMSLRDVRDYNFASFIDRF</sequence>
<dbReference type="Proteomes" id="UP000483820">
    <property type="component" value="Chromosome V"/>
</dbReference>
<keyword evidence="3" id="KW-0863">Zinc-finger</keyword>
<dbReference type="GO" id="GO:0008270">
    <property type="term" value="F:zinc ion binding"/>
    <property type="evidence" value="ECO:0007669"/>
    <property type="project" value="UniProtKB-KW"/>
</dbReference>
<organism evidence="11 12">
    <name type="scientific">Caenorhabditis remanei</name>
    <name type="common">Caenorhabditis vulgaris</name>
    <dbReference type="NCBI Taxonomy" id="31234"/>
    <lineage>
        <taxon>Eukaryota</taxon>
        <taxon>Metazoa</taxon>
        <taxon>Ecdysozoa</taxon>
        <taxon>Nematoda</taxon>
        <taxon>Chromadorea</taxon>
        <taxon>Rhabditida</taxon>
        <taxon>Rhabditina</taxon>
        <taxon>Rhabditomorpha</taxon>
        <taxon>Rhabditoidea</taxon>
        <taxon>Rhabditidae</taxon>
        <taxon>Peloderinae</taxon>
        <taxon>Caenorhabditis</taxon>
    </lineage>
</organism>
<keyword evidence="9" id="KW-0539">Nucleus</keyword>
<comment type="caution">
    <text evidence="11">The sequence shown here is derived from an EMBL/GenBank/DDBJ whole genome shotgun (WGS) entry which is preliminary data.</text>
</comment>
<proteinExistence type="inferred from homology"/>
<dbReference type="KEGG" id="crq:GCK72_020748"/>
<dbReference type="CTD" id="78777005"/>
<dbReference type="GO" id="GO:0003700">
    <property type="term" value="F:DNA-binding transcription factor activity"/>
    <property type="evidence" value="ECO:0007669"/>
    <property type="project" value="InterPro"/>
</dbReference>
<dbReference type="PANTHER" id="PTHR45886:SF18">
    <property type="entry name" value="NR LBD DOMAIN-CONTAINING PROTEIN-RELATED"/>
    <property type="match status" value="1"/>
</dbReference>
<dbReference type="AlphaFoldDB" id="A0A6A5GG49"/>
<dbReference type="SUPFAM" id="SSF57716">
    <property type="entry name" value="Glucocorticoid receptor-like (DNA-binding domain)"/>
    <property type="match status" value="1"/>
</dbReference>
<keyword evidence="6" id="KW-0238">DNA-binding</keyword>
<evidence type="ECO:0000256" key="3">
    <source>
        <dbReference type="ARBA" id="ARBA00022771"/>
    </source>
</evidence>
<keyword evidence="5" id="KW-0805">Transcription regulation</keyword>
<evidence type="ECO:0000256" key="5">
    <source>
        <dbReference type="ARBA" id="ARBA00023015"/>
    </source>
</evidence>
<dbReference type="RefSeq" id="XP_053582685.1">
    <property type="nucleotide sequence ID" value="XM_053733772.1"/>
</dbReference>
<comment type="similarity">
    <text evidence="1">Belongs to the nuclear hormone receptor family.</text>
</comment>
<protein>
    <recommendedName>
        <fullName evidence="10">Nuclear receptor domain-containing protein</fullName>
    </recommendedName>
</protein>
<dbReference type="InterPro" id="IPR001628">
    <property type="entry name" value="Znf_hrmn_rcpt"/>
</dbReference>
<evidence type="ECO:0000256" key="7">
    <source>
        <dbReference type="ARBA" id="ARBA00023163"/>
    </source>
</evidence>
<keyword evidence="2" id="KW-0479">Metal-binding</keyword>
<accession>A0A6A5GG49</accession>
<evidence type="ECO:0000259" key="10">
    <source>
        <dbReference type="PROSITE" id="PS51030"/>
    </source>
</evidence>
<dbReference type="PROSITE" id="PS51030">
    <property type="entry name" value="NUCLEAR_REC_DBD_2"/>
    <property type="match status" value="1"/>
</dbReference>
<dbReference type="EMBL" id="WUAV01000005">
    <property type="protein sequence ID" value="KAF1754188.1"/>
    <property type="molecule type" value="Genomic_DNA"/>
</dbReference>
<evidence type="ECO:0000256" key="6">
    <source>
        <dbReference type="ARBA" id="ARBA00023125"/>
    </source>
</evidence>
<evidence type="ECO:0000256" key="1">
    <source>
        <dbReference type="ARBA" id="ARBA00005993"/>
    </source>
</evidence>
<keyword evidence="8" id="KW-0675">Receptor</keyword>
<keyword evidence="4" id="KW-0862">Zinc</keyword>
<evidence type="ECO:0000313" key="12">
    <source>
        <dbReference type="Proteomes" id="UP000483820"/>
    </source>
</evidence>
<dbReference type="Gene3D" id="3.30.50.10">
    <property type="entry name" value="Erythroid Transcription Factor GATA-1, subunit A"/>
    <property type="match status" value="1"/>
</dbReference>
<evidence type="ECO:0000256" key="8">
    <source>
        <dbReference type="ARBA" id="ARBA00023170"/>
    </source>
</evidence>
<dbReference type="Pfam" id="PF00105">
    <property type="entry name" value="zf-C4"/>
    <property type="match status" value="1"/>
</dbReference>
<dbReference type="GO" id="GO:0043565">
    <property type="term" value="F:sequence-specific DNA binding"/>
    <property type="evidence" value="ECO:0007669"/>
    <property type="project" value="InterPro"/>
</dbReference>
<feature type="domain" description="Nuclear receptor" evidence="10">
    <location>
        <begin position="5"/>
        <end position="81"/>
    </location>
</feature>
<dbReference type="SMART" id="SM00399">
    <property type="entry name" value="ZnF_C4"/>
    <property type="match status" value="1"/>
</dbReference>
<dbReference type="PANTHER" id="PTHR45886">
    <property type="entry name" value="NUCLEAR HORMONE RECEPTOR FAMILY-RELATED-RELATED"/>
    <property type="match status" value="1"/>
</dbReference>
<dbReference type="InterPro" id="IPR013088">
    <property type="entry name" value="Znf_NHR/GATA"/>
</dbReference>
<reference evidence="11 12" key="1">
    <citation type="submission" date="2019-12" db="EMBL/GenBank/DDBJ databases">
        <title>Chromosome-level assembly of the Caenorhabditis remanei genome.</title>
        <authorList>
            <person name="Teterina A.A."/>
            <person name="Willis J.H."/>
            <person name="Phillips P.C."/>
        </authorList>
    </citation>
    <scope>NUCLEOTIDE SEQUENCE [LARGE SCALE GENOMIC DNA]</scope>
    <source>
        <strain evidence="11 12">PX506</strain>
        <tissue evidence="11">Whole organism</tissue>
    </source>
</reference>
<evidence type="ECO:0000313" key="11">
    <source>
        <dbReference type="EMBL" id="KAF1754188.1"/>
    </source>
</evidence>
<evidence type="ECO:0000256" key="4">
    <source>
        <dbReference type="ARBA" id="ARBA00022833"/>
    </source>
</evidence>
<dbReference type="GeneID" id="78777005"/>
<keyword evidence="7" id="KW-0804">Transcription</keyword>
<evidence type="ECO:0000256" key="9">
    <source>
        <dbReference type="ARBA" id="ARBA00023242"/>
    </source>
</evidence>
<name>A0A6A5GG49_CAERE</name>
<evidence type="ECO:0000256" key="2">
    <source>
        <dbReference type="ARBA" id="ARBA00022723"/>
    </source>
</evidence>